<evidence type="ECO:0000313" key="1">
    <source>
        <dbReference type="EMBL" id="CAB5370609.1"/>
    </source>
</evidence>
<gene>
    <name evidence="1" type="ORF">CHRIB12_LOCUS12702</name>
</gene>
<protein>
    <submittedName>
        <fullName evidence="1">Uncharacterized protein</fullName>
    </submittedName>
</protein>
<reference evidence="1" key="1">
    <citation type="submission" date="2020-05" db="EMBL/GenBank/DDBJ databases">
        <authorList>
            <person name="Rincon C."/>
            <person name="Sanders R I."/>
            <person name="Robbins C."/>
            <person name="Chaturvedi A."/>
        </authorList>
    </citation>
    <scope>NUCLEOTIDE SEQUENCE</scope>
    <source>
        <strain evidence="1">CHB12</strain>
    </source>
</reference>
<proteinExistence type="predicted"/>
<evidence type="ECO:0000313" key="2">
    <source>
        <dbReference type="Proteomes" id="UP000684084"/>
    </source>
</evidence>
<dbReference type="AlphaFoldDB" id="A0A916E8E7"/>
<comment type="caution">
    <text evidence="1">The sequence shown here is derived from an EMBL/GenBank/DDBJ whole genome shotgun (WGS) entry which is preliminary data.</text>
</comment>
<dbReference type="Proteomes" id="UP000684084">
    <property type="component" value="Unassembled WGS sequence"/>
</dbReference>
<organism evidence="1 2">
    <name type="scientific">Rhizophagus irregularis</name>
    <dbReference type="NCBI Taxonomy" id="588596"/>
    <lineage>
        <taxon>Eukaryota</taxon>
        <taxon>Fungi</taxon>
        <taxon>Fungi incertae sedis</taxon>
        <taxon>Mucoromycota</taxon>
        <taxon>Glomeromycotina</taxon>
        <taxon>Glomeromycetes</taxon>
        <taxon>Glomerales</taxon>
        <taxon>Glomeraceae</taxon>
        <taxon>Rhizophagus</taxon>
    </lineage>
</organism>
<name>A0A916E8E7_9GLOM</name>
<dbReference type="EMBL" id="CAGKOT010000028">
    <property type="protein sequence ID" value="CAB5370609.1"/>
    <property type="molecule type" value="Genomic_DNA"/>
</dbReference>
<sequence>MAIEQVDRVHRLAPHLGIEIEAAGGEPARAQDFEIGERQFLDRIGELIGVPAILRIAAVRIDRAEDAERRCGGDLVLEGVAGEGCVVRLDIDLHFILKAIALEETVHRSGVKVVLVLGRLERLGFDQDRAGETDLVLVLDDERQEAAEIVELALKIGVEQRLIALTTAPQHIVRATQTMRGFKCVAHLHRAEREHFRVGVGRATSGKARMAEQVGGAPQQLAARRCLKLLEMIDGFGEIAAMLGDSGRIGHHVDIVEAVIGNIELGEELERNAAFMLGGGGIIGTGMPRTVERTPAEHVRPRPAEGVPEAGGEAQMVFHPLAEHDPVLVVETVCKLVVGAWALEGDLGNIGEEIGGHRALLGGQLE</sequence>
<accession>A0A916E8E7</accession>